<comment type="caution">
    <text evidence="1">The sequence shown here is derived from an EMBL/GenBank/DDBJ whole genome shotgun (WGS) entry which is preliminary data.</text>
</comment>
<proteinExistence type="predicted"/>
<evidence type="ECO:0000313" key="1">
    <source>
        <dbReference type="EMBL" id="SFD11933.1"/>
    </source>
</evidence>
<accession>A0AAJ4WBZ2</accession>
<evidence type="ECO:0000313" key="2">
    <source>
        <dbReference type="Proteomes" id="UP000226420"/>
    </source>
</evidence>
<sequence>MRSHKNTVQTEGDDFSLSYHCPYCQQVLLSRAPYKNEVWESSICCHHCEMIIYSIFYHNRVDAFRLTAN</sequence>
<protein>
    <submittedName>
        <fullName evidence="1">Uncharacterized protein</fullName>
    </submittedName>
</protein>
<organism evidence="1 2">
    <name type="scientific">Pragia fontium DSM 5563 = ATCC 49100</name>
    <dbReference type="NCBI Taxonomy" id="1122977"/>
    <lineage>
        <taxon>Bacteria</taxon>
        <taxon>Pseudomonadati</taxon>
        <taxon>Pseudomonadota</taxon>
        <taxon>Gammaproteobacteria</taxon>
        <taxon>Enterobacterales</taxon>
        <taxon>Budviciaceae</taxon>
        <taxon>Pragia</taxon>
    </lineage>
</organism>
<reference evidence="1 2" key="1">
    <citation type="submission" date="2016-10" db="EMBL/GenBank/DDBJ databases">
        <authorList>
            <person name="Varghese N."/>
            <person name="Submissions S."/>
        </authorList>
    </citation>
    <scope>NUCLEOTIDE SEQUENCE [LARGE SCALE GENOMIC DNA]</scope>
    <source>
        <strain evidence="1 2">DSM 5563</strain>
    </source>
</reference>
<name>A0AAJ4WBZ2_9GAMM</name>
<dbReference type="AlphaFoldDB" id="A0AAJ4WBZ2"/>
<dbReference type="EMBL" id="FOLW01000008">
    <property type="protein sequence ID" value="SFD11933.1"/>
    <property type="molecule type" value="Genomic_DNA"/>
</dbReference>
<dbReference type="RefSeq" id="WP_047781296.1">
    <property type="nucleotide sequence ID" value="NZ_FOLW01000008.1"/>
</dbReference>
<gene>
    <name evidence="1" type="ORF">SAMN02745723_10863</name>
</gene>
<dbReference type="Proteomes" id="UP000226420">
    <property type="component" value="Unassembled WGS sequence"/>
</dbReference>